<evidence type="ECO:0000256" key="2">
    <source>
        <dbReference type="ARBA" id="ARBA00022490"/>
    </source>
</evidence>
<feature type="region of interest" description="Disordered" evidence="8">
    <location>
        <begin position="176"/>
        <end position="242"/>
    </location>
</feature>
<evidence type="ECO:0000256" key="8">
    <source>
        <dbReference type="SAM" id="MobiDB-lite"/>
    </source>
</evidence>
<dbReference type="PANTHER" id="PTHR12968:SF2">
    <property type="entry name" value="B9 DOMAIN-CONTAINING PROTEIN 2"/>
    <property type="match status" value="1"/>
</dbReference>
<dbReference type="Proteomes" id="UP000076407">
    <property type="component" value="Unassembled WGS sequence"/>
</dbReference>
<dbReference type="InterPro" id="IPR009060">
    <property type="entry name" value="UBA-like_sf"/>
</dbReference>
<organism evidence="11 12">
    <name type="scientific">Anopheles quadriannulatus</name>
    <name type="common">Mosquito</name>
    <dbReference type="NCBI Taxonomy" id="34691"/>
    <lineage>
        <taxon>Eukaryota</taxon>
        <taxon>Metazoa</taxon>
        <taxon>Ecdysozoa</taxon>
        <taxon>Arthropoda</taxon>
        <taxon>Hexapoda</taxon>
        <taxon>Insecta</taxon>
        <taxon>Pterygota</taxon>
        <taxon>Neoptera</taxon>
        <taxon>Endopterygota</taxon>
        <taxon>Diptera</taxon>
        <taxon>Nematocera</taxon>
        <taxon>Culicoidea</taxon>
        <taxon>Culicidae</taxon>
        <taxon>Anophelinae</taxon>
        <taxon>Anopheles</taxon>
    </lineage>
</organism>
<feature type="compositionally biased region" description="Low complexity" evidence="8">
    <location>
        <begin position="361"/>
        <end position="383"/>
    </location>
</feature>
<dbReference type="CDD" id="cd14318">
    <property type="entry name" value="UBA_Cbl_like"/>
    <property type="match status" value="1"/>
</dbReference>
<dbReference type="PROSITE" id="PS51381">
    <property type="entry name" value="C2_B9"/>
    <property type="match status" value="1"/>
</dbReference>
<feature type="compositionally biased region" description="Low complexity" evidence="8">
    <location>
        <begin position="468"/>
        <end position="477"/>
    </location>
</feature>
<evidence type="ECO:0000256" key="3">
    <source>
        <dbReference type="ARBA" id="ARBA00022794"/>
    </source>
</evidence>
<keyword evidence="4" id="KW-0206">Cytoskeleton</keyword>
<keyword evidence="9" id="KW-0472">Membrane</keyword>
<feature type="domain" description="UBA" evidence="10">
    <location>
        <begin position="486"/>
        <end position="526"/>
    </location>
</feature>
<feature type="region of interest" description="Disordered" evidence="8">
    <location>
        <begin position="88"/>
        <end position="162"/>
    </location>
</feature>
<proteinExistence type="inferred from homology"/>
<feature type="region of interest" description="Disordered" evidence="8">
    <location>
        <begin position="322"/>
        <end position="435"/>
    </location>
</feature>
<dbReference type="InterPro" id="IPR015940">
    <property type="entry name" value="UBA"/>
</dbReference>
<evidence type="ECO:0000313" key="11">
    <source>
        <dbReference type="EnsemblMetazoa" id="AQUA007638-PA"/>
    </source>
</evidence>
<feature type="compositionally biased region" description="Pro residues" evidence="8">
    <location>
        <begin position="186"/>
        <end position="195"/>
    </location>
</feature>
<feature type="compositionally biased region" description="Pro residues" evidence="8">
    <location>
        <begin position="346"/>
        <end position="360"/>
    </location>
</feature>
<feature type="compositionally biased region" description="Low complexity" evidence="8">
    <location>
        <begin position="22"/>
        <end position="38"/>
    </location>
</feature>
<protein>
    <recommendedName>
        <fullName evidence="7">B9 domain-containing protein 2</fullName>
    </recommendedName>
</protein>
<evidence type="ECO:0000313" key="12">
    <source>
        <dbReference type="Proteomes" id="UP000076407"/>
    </source>
</evidence>
<keyword evidence="9" id="KW-0812">Transmembrane</keyword>
<dbReference type="AlphaFoldDB" id="A0A182XCT8"/>
<evidence type="ECO:0000256" key="5">
    <source>
        <dbReference type="ARBA" id="ARBA00023273"/>
    </source>
</evidence>
<keyword evidence="9" id="KW-1133">Transmembrane helix</keyword>
<feature type="compositionally biased region" description="Low complexity" evidence="8">
    <location>
        <begin position="215"/>
        <end position="233"/>
    </location>
</feature>
<feature type="region of interest" description="Disordered" evidence="8">
    <location>
        <begin position="449"/>
        <end position="477"/>
    </location>
</feature>
<dbReference type="EnsemblMetazoa" id="AQUA007638-RA">
    <property type="protein sequence ID" value="AQUA007638-PA"/>
    <property type="gene ID" value="AQUA007638"/>
</dbReference>
<feature type="region of interest" description="Disordered" evidence="8">
    <location>
        <begin position="1"/>
        <end position="54"/>
    </location>
</feature>
<dbReference type="SUPFAM" id="SSF46934">
    <property type="entry name" value="UBA-like"/>
    <property type="match status" value="1"/>
</dbReference>
<keyword evidence="3" id="KW-0970">Cilium biogenesis/degradation</keyword>
<feature type="compositionally biased region" description="Polar residues" evidence="8">
    <location>
        <begin position="151"/>
        <end position="162"/>
    </location>
</feature>
<dbReference type="PANTHER" id="PTHR12968">
    <property type="entry name" value="B9 DOMAIN-CONTAINING"/>
    <property type="match status" value="1"/>
</dbReference>
<dbReference type="InterPro" id="IPR010796">
    <property type="entry name" value="C2_B9-type_dom"/>
</dbReference>
<evidence type="ECO:0000259" key="10">
    <source>
        <dbReference type="PROSITE" id="PS50030"/>
    </source>
</evidence>
<evidence type="ECO:0000256" key="7">
    <source>
        <dbReference type="ARBA" id="ARBA00039272"/>
    </source>
</evidence>
<dbReference type="Pfam" id="PF07162">
    <property type="entry name" value="B9-C2"/>
    <property type="match status" value="1"/>
</dbReference>
<feature type="compositionally biased region" description="Polar residues" evidence="8">
    <location>
        <begin position="322"/>
        <end position="340"/>
    </location>
</feature>
<dbReference type="PROSITE" id="PS50030">
    <property type="entry name" value="UBA"/>
    <property type="match status" value="1"/>
</dbReference>
<evidence type="ECO:0000256" key="6">
    <source>
        <dbReference type="ARBA" id="ARBA00038411"/>
    </source>
</evidence>
<dbReference type="STRING" id="34691.A0A182XCT8"/>
<name>A0A182XCT8_ANOQN</name>
<reference evidence="11" key="1">
    <citation type="submission" date="2020-05" db="UniProtKB">
        <authorList>
            <consortium name="EnsemblMetazoa"/>
        </authorList>
    </citation>
    <scope>IDENTIFICATION</scope>
    <source>
        <strain evidence="11">SANGQUA</strain>
    </source>
</reference>
<dbReference type="Gene3D" id="1.10.8.10">
    <property type="entry name" value="DNA helicase RuvA subunit, C-terminal domain"/>
    <property type="match status" value="1"/>
</dbReference>
<evidence type="ECO:0000256" key="9">
    <source>
        <dbReference type="SAM" id="Phobius"/>
    </source>
</evidence>
<comment type="similarity">
    <text evidence="6">Belongs to the B9D family.</text>
</comment>
<feature type="transmembrane region" description="Helical" evidence="9">
    <location>
        <begin position="908"/>
        <end position="931"/>
    </location>
</feature>
<keyword evidence="12" id="KW-1185">Reference proteome</keyword>
<dbReference type="GO" id="GO:0060271">
    <property type="term" value="P:cilium assembly"/>
    <property type="evidence" value="ECO:0007669"/>
    <property type="project" value="TreeGrafter"/>
</dbReference>
<dbReference type="VEuPathDB" id="VectorBase:AQUA007638"/>
<accession>A0A182XCT8</accession>
<sequence length="934" mass="99841">MGPWRRTPTSRSGGGSAACTGSSSSSHQQQQQQHQPPSNRLSAPVGGAAVTGNSPSSYLILKALNKALSSETGCQGGSMESIYQHGYRQCTTTPPPLPPRKSSPGILAASAASDHRQQKLAGCSSGSNRVSGAPPSSGLQHLQPSAPRTPGQINGASSMGNLANHTAGALHLSRSSDNLPSLAASPHPPAPPPVPKHQNIAVTAQEHHTATCPCSSSQQQQQHQHQLQPSSASGDPFAAGDTATDKVIVGPAETIVGIIDTRPPEARHPIILKVDEKADQSLILTAALTPNNVYQFKPTSASVSTTSLNGFVTVQTTISGEQTTGGSLESATASATTPSLQYKPAPAQPQPTPQRQPQPQPRTQFTQPAAAPAAPGSSSAAAASNNHQRHQSLPANSAAVGAKILPHPPSKSITSSQLAASAAGGGGRSGTASAGHPLLYENVNLASSGPVKDCPSQRHAGGAGGGPPSLSSALNNNNNPNVPYENINLEYIARLMQEGYSKENVITALGISRNNIEMACDILHEFMAELHIIGELQTALDFEEPNLFCRWSIQYGSHWKAVEGHTEGQSCCSTARIEQRSEFGTPIDLHLVTRGLQGWPRLHVEVYAVNALQQYWPVGYGFAFVPASPGQHRVRIATWKVSSARVADTVREKFHTGGFSLAKSDIAFSGIERYKLLTRTAGTVELELMLIFKNFAEYGINVCDINCCCDIDCSAAILRTFDCDQELLHTDEYHHGEGLQSCRVQGGLFCLVEPVYEEGDESVGLYAQLLNGVYPELYPTKGEGYDKLNLYLSKYGNPRNRSTDWVRVRSTNVVADAEPGSEQASAGSSTDNTTDSYFTCTNMLISVNYRFYYARTLVRDVRHQAVVHDAEIVFGPRVNLRFRLEEEIRVPIFLQVQFFDLTSSSSSASFGVVGFGKGLLVFGVVFTFFLLRKC</sequence>
<evidence type="ECO:0000256" key="4">
    <source>
        <dbReference type="ARBA" id="ARBA00023212"/>
    </source>
</evidence>
<comment type="subcellular location">
    <subcellularLocation>
        <location evidence="1">Cytoplasm</location>
        <location evidence="1">Cytoskeleton</location>
        <location evidence="1">Cilium basal body</location>
    </subcellularLocation>
</comment>
<keyword evidence="5" id="KW-0966">Cell projection</keyword>
<evidence type="ECO:0000256" key="1">
    <source>
        <dbReference type="ARBA" id="ARBA00004120"/>
    </source>
</evidence>
<dbReference type="GO" id="GO:0036038">
    <property type="term" value="C:MKS complex"/>
    <property type="evidence" value="ECO:0007669"/>
    <property type="project" value="TreeGrafter"/>
</dbReference>
<keyword evidence="2" id="KW-0963">Cytoplasm</keyword>